<sequence precursor="true">MRTVALAVAGWLLVTSGAAAQPPVVIPVPPPAEPVEPALPGGAAVSRPLQPVELKVEAPKPADPPPPELPPEITEPCRDPGPKKILGGHWGSDEILIWWAKNAPVPALVTGGRAGPPVLGAPGTDVLLGGSPINTPDIAGYRLAYGYSLDAGDRVGFEGTYFFLGTRTISDFATNVTNPRHPFVGLPFVNAQTGQPDVLTLARPGDSYVLANLYTSTRLQGAEATLVGNLVARPGAKIHAVAGYRFLQVNEGLRLETTWMQFAPSRYGNSTVLGITADQFDGRNEFHGGQVGLVGDFHRGPFYVEVTGKVAVGTNFQVVNADGQTHLLTAANPVPVGASFNGGVYAQPTNIGRVTQTVFAVVPEGMFKVGLKSGENGRWFVGYNFLYLSNAVRPGDQIDGTVNLSQIPTLNPGGGLVGPDRPRLGITTSDFWVQGLLIGFEGRF</sequence>
<dbReference type="OrthoDB" id="8212403at2"/>
<protein>
    <recommendedName>
        <fullName evidence="5">BBP7 family outer membrane beta-barrel protein</fullName>
    </recommendedName>
</protein>
<dbReference type="KEGG" id="uli:ETAA1_23560"/>
<keyword evidence="4" id="KW-1185">Reference proteome</keyword>
<dbReference type="Pfam" id="PF07585">
    <property type="entry name" value="BBP7"/>
    <property type="match status" value="1"/>
</dbReference>
<evidence type="ECO:0000313" key="4">
    <source>
        <dbReference type="Proteomes" id="UP000319576"/>
    </source>
</evidence>
<keyword evidence="2" id="KW-0732">Signal</keyword>
<proteinExistence type="predicted"/>
<dbReference type="InterPro" id="IPR011446">
    <property type="entry name" value="BBP7"/>
</dbReference>
<dbReference type="RefSeq" id="WP_145237889.1">
    <property type="nucleotide sequence ID" value="NZ_CP036273.1"/>
</dbReference>
<name>A0A517XSB5_9BACT</name>
<feature type="region of interest" description="Disordered" evidence="1">
    <location>
        <begin position="57"/>
        <end position="78"/>
    </location>
</feature>
<feature type="signal peptide" evidence="2">
    <location>
        <begin position="1"/>
        <end position="20"/>
    </location>
</feature>
<reference evidence="3 4" key="1">
    <citation type="submission" date="2019-02" db="EMBL/GenBank/DDBJ databases">
        <title>Deep-cultivation of Planctomycetes and their phenomic and genomic characterization uncovers novel biology.</title>
        <authorList>
            <person name="Wiegand S."/>
            <person name="Jogler M."/>
            <person name="Boedeker C."/>
            <person name="Pinto D."/>
            <person name="Vollmers J."/>
            <person name="Rivas-Marin E."/>
            <person name="Kohn T."/>
            <person name="Peeters S.H."/>
            <person name="Heuer A."/>
            <person name="Rast P."/>
            <person name="Oberbeckmann S."/>
            <person name="Bunk B."/>
            <person name="Jeske O."/>
            <person name="Meyerdierks A."/>
            <person name="Storesund J.E."/>
            <person name="Kallscheuer N."/>
            <person name="Luecker S."/>
            <person name="Lage O.M."/>
            <person name="Pohl T."/>
            <person name="Merkel B.J."/>
            <person name="Hornburger P."/>
            <person name="Mueller R.-W."/>
            <person name="Bruemmer F."/>
            <person name="Labrenz M."/>
            <person name="Spormann A.M."/>
            <person name="Op den Camp H."/>
            <person name="Overmann J."/>
            <person name="Amann R."/>
            <person name="Jetten M.S.M."/>
            <person name="Mascher T."/>
            <person name="Medema M.H."/>
            <person name="Devos D.P."/>
            <person name="Kaster A.-K."/>
            <person name="Ovreas L."/>
            <person name="Rohde M."/>
            <person name="Galperin M.Y."/>
            <person name="Jogler C."/>
        </authorList>
    </citation>
    <scope>NUCLEOTIDE SEQUENCE [LARGE SCALE GENOMIC DNA]</scope>
    <source>
        <strain evidence="3 4">ETA_A1</strain>
    </source>
</reference>
<gene>
    <name evidence="3" type="ORF">ETAA1_23560</name>
</gene>
<feature type="chain" id="PRO_5022119407" description="BBP7 family outer membrane beta-barrel protein" evidence="2">
    <location>
        <begin position="21"/>
        <end position="444"/>
    </location>
</feature>
<organism evidence="3 4">
    <name type="scientific">Urbifossiella limnaea</name>
    <dbReference type="NCBI Taxonomy" id="2528023"/>
    <lineage>
        <taxon>Bacteria</taxon>
        <taxon>Pseudomonadati</taxon>
        <taxon>Planctomycetota</taxon>
        <taxon>Planctomycetia</taxon>
        <taxon>Gemmatales</taxon>
        <taxon>Gemmataceae</taxon>
        <taxon>Urbifossiella</taxon>
    </lineage>
</organism>
<evidence type="ECO:0000313" key="3">
    <source>
        <dbReference type="EMBL" id="QDU20404.1"/>
    </source>
</evidence>
<evidence type="ECO:0000256" key="2">
    <source>
        <dbReference type="SAM" id="SignalP"/>
    </source>
</evidence>
<evidence type="ECO:0008006" key="5">
    <source>
        <dbReference type="Google" id="ProtNLM"/>
    </source>
</evidence>
<accession>A0A517XSB5</accession>
<dbReference type="EMBL" id="CP036273">
    <property type="protein sequence ID" value="QDU20404.1"/>
    <property type="molecule type" value="Genomic_DNA"/>
</dbReference>
<feature type="compositionally biased region" description="Pro residues" evidence="1">
    <location>
        <begin position="61"/>
        <end position="70"/>
    </location>
</feature>
<evidence type="ECO:0000256" key="1">
    <source>
        <dbReference type="SAM" id="MobiDB-lite"/>
    </source>
</evidence>
<dbReference type="AlphaFoldDB" id="A0A517XSB5"/>
<dbReference type="Proteomes" id="UP000319576">
    <property type="component" value="Chromosome"/>
</dbReference>